<dbReference type="Proteomes" id="UP000585474">
    <property type="component" value="Unassembled WGS sequence"/>
</dbReference>
<feature type="transmembrane region" description="Helical" evidence="9">
    <location>
        <begin position="259"/>
        <end position="283"/>
    </location>
</feature>
<evidence type="ECO:0000256" key="8">
    <source>
        <dbReference type="SAM" id="MobiDB-lite"/>
    </source>
</evidence>
<feature type="transmembrane region" description="Helical" evidence="9">
    <location>
        <begin position="298"/>
        <end position="323"/>
    </location>
</feature>
<comment type="similarity">
    <text evidence="2">Belongs to the MLO family.</text>
</comment>
<evidence type="ECO:0000313" key="10">
    <source>
        <dbReference type="EMBL" id="GFZ13160.1"/>
    </source>
</evidence>
<name>A0A7J0GQS0_9ERIC</name>
<protein>
    <submittedName>
        <fullName evidence="10">Seven transmembrane MLO family protein</fullName>
    </submittedName>
</protein>
<dbReference type="Pfam" id="PF03094">
    <property type="entry name" value="Mlo"/>
    <property type="match status" value="2"/>
</dbReference>
<dbReference type="InterPro" id="IPR004326">
    <property type="entry name" value="Mlo"/>
</dbReference>
<keyword evidence="4" id="KW-0611">Plant defense</keyword>
<feature type="region of interest" description="Disordered" evidence="8">
    <location>
        <begin position="348"/>
        <end position="398"/>
    </location>
</feature>
<dbReference type="GO" id="GO:0016020">
    <property type="term" value="C:membrane"/>
    <property type="evidence" value="ECO:0007669"/>
    <property type="project" value="UniProtKB-SubCell"/>
</dbReference>
<evidence type="ECO:0000313" key="11">
    <source>
        <dbReference type="Proteomes" id="UP000585474"/>
    </source>
</evidence>
<organism evidence="10 11">
    <name type="scientific">Actinidia rufa</name>
    <dbReference type="NCBI Taxonomy" id="165716"/>
    <lineage>
        <taxon>Eukaryota</taxon>
        <taxon>Viridiplantae</taxon>
        <taxon>Streptophyta</taxon>
        <taxon>Embryophyta</taxon>
        <taxon>Tracheophyta</taxon>
        <taxon>Spermatophyta</taxon>
        <taxon>Magnoliopsida</taxon>
        <taxon>eudicotyledons</taxon>
        <taxon>Gunneridae</taxon>
        <taxon>Pentapetalae</taxon>
        <taxon>asterids</taxon>
        <taxon>Ericales</taxon>
        <taxon>Actinidiaceae</taxon>
        <taxon>Actinidia</taxon>
    </lineage>
</organism>
<evidence type="ECO:0000256" key="5">
    <source>
        <dbReference type="ARBA" id="ARBA00022989"/>
    </source>
</evidence>
<reference evidence="10 11" key="1">
    <citation type="submission" date="2019-07" db="EMBL/GenBank/DDBJ databases">
        <title>De Novo Assembly of kiwifruit Actinidia rufa.</title>
        <authorList>
            <person name="Sugita-Konishi S."/>
            <person name="Sato K."/>
            <person name="Mori E."/>
            <person name="Abe Y."/>
            <person name="Kisaki G."/>
            <person name="Hamano K."/>
            <person name="Suezawa K."/>
            <person name="Otani M."/>
            <person name="Fukuda T."/>
            <person name="Manabe T."/>
            <person name="Gomi K."/>
            <person name="Tabuchi M."/>
            <person name="Akimitsu K."/>
            <person name="Kataoka I."/>
        </authorList>
    </citation>
    <scope>NUCLEOTIDE SEQUENCE [LARGE SCALE GENOMIC DNA]</scope>
    <source>
        <strain evidence="11">cv. Fuchu</strain>
    </source>
</reference>
<evidence type="ECO:0000256" key="9">
    <source>
        <dbReference type="SAM" id="Phobius"/>
    </source>
</evidence>
<dbReference type="AlphaFoldDB" id="A0A7J0GQS0"/>
<evidence type="ECO:0000256" key="4">
    <source>
        <dbReference type="ARBA" id="ARBA00022821"/>
    </source>
</evidence>
<dbReference type="OrthoDB" id="1388414at2759"/>
<evidence type="ECO:0000256" key="1">
    <source>
        <dbReference type="ARBA" id="ARBA00004141"/>
    </source>
</evidence>
<keyword evidence="11" id="KW-1185">Reference proteome</keyword>
<proteinExistence type="inferred from homology"/>
<gene>
    <name evidence="10" type="ORF">Acr_23g0015450</name>
</gene>
<evidence type="ECO:0000256" key="7">
    <source>
        <dbReference type="ARBA" id="ARBA00023265"/>
    </source>
</evidence>
<sequence>MAAGGGGRSLEQTPTWAVAVVCFVLVAISIVIEHIIHLIGKWFKKKHKRALYEALEKVKSELMLLGFISLLLTVGQAPISNICISKSVGATWHPCSKKQEDKLTKYDESHYEEEETRRKLLAFSASHGGLRRVLAAAGTDKCAEKAWLGKVPFVSSDGIHQLHIFIFVLAVFHVLYCILTMALGRLKVCFFRQFVRSVPKVDYLTLRHGFIMIILLVGTKLQVIITKMGLRIQERSEVVKGVPTVQPGDDLFWFNRPRLILYLINFVLFQNAFQLAFFAWTWYEFGLKSCFHEHVEDIIIRITMGVLIQILCSYVTLPLYALVTQMGSTMKPTIFNEKVATALRNWHHTGKKTHQTKSPPIGLSHPHVKPPGHPLPPHVPRPPPPSLQERGGQLPKFL</sequence>
<dbReference type="GO" id="GO:0006952">
    <property type="term" value="P:defense response"/>
    <property type="evidence" value="ECO:0007669"/>
    <property type="project" value="UniProtKB-KW"/>
</dbReference>
<comment type="subcellular location">
    <subcellularLocation>
        <location evidence="1">Membrane</location>
        <topology evidence="1">Multi-pass membrane protein</topology>
    </subcellularLocation>
</comment>
<evidence type="ECO:0000256" key="2">
    <source>
        <dbReference type="ARBA" id="ARBA00006574"/>
    </source>
</evidence>
<evidence type="ECO:0000256" key="6">
    <source>
        <dbReference type="ARBA" id="ARBA00023136"/>
    </source>
</evidence>
<feature type="transmembrane region" description="Helical" evidence="9">
    <location>
        <begin position="204"/>
        <end position="225"/>
    </location>
</feature>
<dbReference type="PANTHER" id="PTHR31942:SF34">
    <property type="entry name" value="MLO-LIKE PROTEIN"/>
    <property type="match status" value="1"/>
</dbReference>
<keyword evidence="7" id="KW-0568">Pathogenesis-related protein</keyword>
<keyword evidence="5 9" id="KW-1133">Transmembrane helix</keyword>
<evidence type="ECO:0000256" key="3">
    <source>
        <dbReference type="ARBA" id="ARBA00022692"/>
    </source>
</evidence>
<feature type="transmembrane region" description="Helical" evidence="9">
    <location>
        <begin position="164"/>
        <end position="184"/>
    </location>
</feature>
<dbReference type="EMBL" id="BJWL01000023">
    <property type="protein sequence ID" value="GFZ13160.1"/>
    <property type="molecule type" value="Genomic_DNA"/>
</dbReference>
<comment type="caution">
    <text evidence="10">The sequence shown here is derived from an EMBL/GenBank/DDBJ whole genome shotgun (WGS) entry which is preliminary data.</text>
</comment>
<keyword evidence="6 9" id="KW-0472">Membrane</keyword>
<accession>A0A7J0GQS0</accession>
<keyword evidence="3 9" id="KW-0812">Transmembrane</keyword>
<feature type="compositionally biased region" description="Pro residues" evidence="8">
    <location>
        <begin position="369"/>
        <end position="386"/>
    </location>
</feature>
<feature type="transmembrane region" description="Helical" evidence="9">
    <location>
        <begin position="16"/>
        <end position="39"/>
    </location>
</feature>
<dbReference type="PANTHER" id="PTHR31942">
    <property type="entry name" value="MLO-LIKE PROTEIN 1"/>
    <property type="match status" value="1"/>
</dbReference>